<organism evidence="1 2">
    <name type="scientific">Schumannella soli</name>
    <dbReference type="NCBI Taxonomy" id="2590779"/>
    <lineage>
        <taxon>Bacteria</taxon>
        <taxon>Bacillati</taxon>
        <taxon>Actinomycetota</taxon>
        <taxon>Actinomycetes</taxon>
        <taxon>Micrococcales</taxon>
        <taxon>Microbacteriaceae</taxon>
        <taxon>Schumannella</taxon>
    </lineage>
</organism>
<accession>A0A506Y1Q3</accession>
<reference evidence="1 2" key="1">
    <citation type="submission" date="2019-06" db="EMBL/GenBank/DDBJ databases">
        <authorList>
            <person name="Li F."/>
        </authorList>
    </citation>
    <scope>NUCLEOTIDE SEQUENCE [LARGE SCALE GENOMIC DNA]</scope>
    <source>
        <strain evidence="1 2">10F1D-1</strain>
    </source>
</reference>
<comment type="caution">
    <text evidence="1">The sequence shown here is derived from an EMBL/GenBank/DDBJ whole genome shotgun (WGS) entry which is preliminary data.</text>
</comment>
<gene>
    <name evidence="1" type="ORF">FJ657_11870</name>
</gene>
<proteinExistence type="predicted"/>
<dbReference type="RefSeq" id="WP_141163811.1">
    <property type="nucleotide sequence ID" value="NZ_VHQG01000002.1"/>
</dbReference>
<evidence type="ECO:0000313" key="1">
    <source>
        <dbReference type="EMBL" id="TPW76456.1"/>
    </source>
</evidence>
<dbReference type="OrthoDB" id="5050261at2"/>
<dbReference type="AlphaFoldDB" id="A0A506Y1Q3"/>
<sequence length="609" mass="68181">MSVELLAVNAVVDRIAACPRLAPDIKSGDKTPMTDGHIDFYRSDKQNNKTLEGRVTVQVKGRVTAARVKASRLTKSFPVEREVLQFFRNHGGGIYFYVPMREGGVEREVFYVNLLPFKIDRLLEGKPAAQKSFSVKMTRLPEEASKIEGAIRLAWSGRIQVSASSGNDHLLRQAEKLTVHSLVGFDENRPTRLALEETDYVIVAHLPGGIEVALDADLDILPHEYTERDLAVPIACGGVEFNNATGRRLDPTTTLVRLSSGLEIRLEADGGTIKTNLNLTREGSFKAQAKNFDFMLAVAAGNPLRIGDELNAQQDGDQSMKGEFESIRKELSLLIELFDEFEIDDEFSTQLELDVDLRRMLLALHQGIVQDRPVQGSSDGTGRFDVSLGNFKIMLIMMPAEDGGFRRIVDPFDPTKRERFRIYRLVDDSAPEIIDWGTVYESVSTEDMATILNLRLSNVVEAYSNLRDRADALAKANLMALRLLAAADIATEGTHRSGLLRGALDLCQWLIAEDPDSLIHQVNRWQTLYRRGELGAEDRREIRVARRNLDVSGIQGRELEACMLILLGEAEELQIVIEEFDDEEMEKIRSWPVWTLAESGRRATAALEQ</sequence>
<dbReference type="EMBL" id="VHQG01000002">
    <property type="protein sequence ID" value="TPW76456.1"/>
    <property type="molecule type" value="Genomic_DNA"/>
</dbReference>
<name>A0A506Y1Q3_9MICO</name>
<protein>
    <recommendedName>
        <fullName evidence="3">DUF4365 domain-containing protein</fullName>
    </recommendedName>
</protein>
<keyword evidence="2" id="KW-1185">Reference proteome</keyword>
<dbReference type="Proteomes" id="UP000316252">
    <property type="component" value="Unassembled WGS sequence"/>
</dbReference>
<evidence type="ECO:0000313" key="2">
    <source>
        <dbReference type="Proteomes" id="UP000316252"/>
    </source>
</evidence>
<evidence type="ECO:0008006" key="3">
    <source>
        <dbReference type="Google" id="ProtNLM"/>
    </source>
</evidence>